<keyword evidence="2" id="KW-1185">Reference proteome</keyword>
<evidence type="ECO:0000313" key="2">
    <source>
        <dbReference type="Proteomes" id="UP001341840"/>
    </source>
</evidence>
<protein>
    <submittedName>
        <fullName evidence="1">Uncharacterized protein</fullName>
    </submittedName>
</protein>
<accession>A0ABU6ZAN3</accession>
<organism evidence="1 2">
    <name type="scientific">Stylosanthes scabra</name>
    <dbReference type="NCBI Taxonomy" id="79078"/>
    <lineage>
        <taxon>Eukaryota</taxon>
        <taxon>Viridiplantae</taxon>
        <taxon>Streptophyta</taxon>
        <taxon>Embryophyta</taxon>
        <taxon>Tracheophyta</taxon>
        <taxon>Spermatophyta</taxon>
        <taxon>Magnoliopsida</taxon>
        <taxon>eudicotyledons</taxon>
        <taxon>Gunneridae</taxon>
        <taxon>Pentapetalae</taxon>
        <taxon>rosids</taxon>
        <taxon>fabids</taxon>
        <taxon>Fabales</taxon>
        <taxon>Fabaceae</taxon>
        <taxon>Papilionoideae</taxon>
        <taxon>50 kb inversion clade</taxon>
        <taxon>dalbergioids sensu lato</taxon>
        <taxon>Dalbergieae</taxon>
        <taxon>Pterocarpus clade</taxon>
        <taxon>Stylosanthes</taxon>
    </lineage>
</organism>
<proteinExistence type="predicted"/>
<dbReference type="Proteomes" id="UP001341840">
    <property type="component" value="Unassembled WGS sequence"/>
</dbReference>
<reference evidence="1 2" key="1">
    <citation type="journal article" date="2023" name="Plants (Basel)">
        <title>Bridging the Gap: Combining Genomics and Transcriptomics Approaches to Understand Stylosanthes scabra, an Orphan Legume from the Brazilian Caatinga.</title>
        <authorList>
            <person name="Ferreira-Neto J.R.C."/>
            <person name="da Silva M.D."/>
            <person name="Binneck E."/>
            <person name="de Melo N.F."/>
            <person name="da Silva R.H."/>
            <person name="de Melo A.L.T.M."/>
            <person name="Pandolfi V."/>
            <person name="Bustamante F.O."/>
            <person name="Brasileiro-Vidal A.C."/>
            <person name="Benko-Iseppon A.M."/>
        </authorList>
    </citation>
    <scope>NUCLEOTIDE SEQUENCE [LARGE SCALE GENOMIC DNA]</scope>
    <source>
        <tissue evidence="1">Leaves</tissue>
    </source>
</reference>
<sequence>MKPHAVGLGEHATTSFVTKATPQWEDRTTNLVGSGSRWSQASCSTLRLKGKLSMRRGRGWLNFSEGGQMMVYIGDPGYLG</sequence>
<dbReference type="EMBL" id="JASCZI010272024">
    <property type="protein sequence ID" value="MED6219339.1"/>
    <property type="molecule type" value="Genomic_DNA"/>
</dbReference>
<gene>
    <name evidence="1" type="ORF">PIB30_034857</name>
</gene>
<name>A0ABU6ZAN3_9FABA</name>
<comment type="caution">
    <text evidence="1">The sequence shown here is derived from an EMBL/GenBank/DDBJ whole genome shotgun (WGS) entry which is preliminary data.</text>
</comment>
<evidence type="ECO:0000313" key="1">
    <source>
        <dbReference type="EMBL" id="MED6219339.1"/>
    </source>
</evidence>